<accession>A0A9D2S7S5</accession>
<dbReference type="EMBL" id="DWXX01000096">
    <property type="protein sequence ID" value="HJB59101.1"/>
    <property type="molecule type" value="Genomic_DNA"/>
</dbReference>
<evidence type="ECO:0008006" key="3">
    <source>
        <dbReference type="Google" id="ProtNLM"/>
    </source>
</evidence>
<comment type="caution">
    <text evidence="1">The sequence shown here is derived from an EMBL/GenBank/DDBJ whole genome shotgun (WGS) entry which is preliminary data.</text>
</comment>
<gene>
    <name evidence="1" type="ORF">H9771_05530</name>
</gene>
<dbReference type="Gene3D" id="2.30.110.50">
    <property type="match status" value="1"/>
</dbReference>
<dbReference type="AlphaFoldDB" id="A0A9D2S7S5"/>
<dbReference type="SUPFAM" id="SSF69279">
    <property type="entry name" value="Phage tail proteins"/>
    <property type="match status" value="1"/>
</dbReference>
<sequence length="370" mass="41283">MDKGSYEYTDLQKKYGGFIAPHFTVYLDGKKLPCDEHNISELEVEINGDGTAGGCSFSVQDVYIYGTNTWDNAIVQQLVPGAEIKIVGGYGKDEKKSQKELFYGYVDDFTVEFSAETPPTLKVNGIDGLGYLMNCRQPIYGGKETPTNIVETILKKAVSAGFAKSVSVGRLDPFQVPLVKEQVDDWRFLKLMARRCGATLMVVDGEMIFNTEEVSKEILTLTLGESLVRFSRRLDLSHQVGEVEIYGRDVNQKPIHAKVNTVTVGDSSYDSAAEMVPAFKKASLREYSEFARTEEECKKLAQNRLNEIAMNFISGSGECIGIPELIPGRYIEIDGGDEFYMNGKYLLTKVVHKFTLEGYRTSFEFKGAKL</sequence>
<evidence type="ECO:0000313" key="2">
    <source>
        <dbReference type="Proteomes" id="UP000824211"/>
    </source>
</evidence>
<proteinExistence type="predicted"/>
<reference evidence="1" key="1">
    <citation type="journal article" date="2021" name="PeerJ">
        <title>Extensive microbial diversity within the chicken gut microbiome revealed by metagenomics and culture.</title>
        <authorList>
            <person name="Gilroy R."/>
            <person name="Ravi A."/>
            <person name="Getino M."/>
            <person name="Pursley I."/>
            <person name="Horton D.L."/>
            <person name="Alikhan N.F."/>
            <person name="Baker D."/>
            <person name="Gharbi K."/>
            <person name="Hall N."/>
            <person name="Watson M."/>
            <person name="Adriaenssens E.M."/>
            <person name="Foster-Nyarko E."/>
            <person name="Jarju S."/>
            <person name="Secka A."/>
            <person name="Antonio M."/>
            <person name="Oren A."/>
            <person name="Chaudhuri R.R."/>
            <person name="La Ragione R."/>
            <person name="Hildebrand F."/>
            <person name="Pallen M.J."/>
        </authorList>
    </citation>
    <scope>NUCLEOTIDE SEQUENCE</scope>
    <source>
        <strain evidence="1">ChiHjej9B8-13557</strain>
    </source>
</reference>
<protein>
    <recommendedName>
        <fullName evidence="3">Phage late control D family protein</fullName>
    </recommendedName>
</protein>
<dbReference type="Proteomes" id="UP000824211">
    <property type="component" value="Unassembled WGS sequence"/>
</dbReference>
<reference evidence="1" key="2">
    <citation type="submission" date="2021-04" db="EMBL/GenBank/DDBJ databases">
        <authorList>
            <person name="Gilroy R."/>
        </authorList>
    </citation>
    <scope>NUCLEOTIDE SEQUENCE</scope>
    <source>
        <strain evidence="1">ChiHjej9B8-13557</strain>
    </source>
</reference>
<evidence type="ECO:0000313" key="1">
    <source>
        <dbReference type="EMBL" id="HJB59101.1"/>
    </source>
</evidence>
<name>A0A9D2S7S5_9FIRM</name>
<organism evidence="1 2">
    <name type="scientific">Candidatus Faecalibacterium faecipullorum</name>
    <dbReference type="NCBI Taxonomy" id="2838578"/>
    <lineage>
        <taxon>Bacteria</taxon>
        <taxon>Bacillati</taxon>
        <taxon>Bacillota</taxon>
        <taxon>Clostridia</taxon>
        <taxon>Eubacteriales</taxon>
        <taxon>Oscillospiraceae</taxon>
        <taxon>Faecalibacterium</taxon>
    </lineage>
</organism>